<evidence type="ECO:0000313" key="3">
    <source>
        <dbReference type="Proteomes" id="UP001165135"/>
    </source>
</evidence>
<accession>A0A9W6VQE4</accession>
<gene>
    <name evidence="2" type="ORF">Airi01_092750</name>
</gene>
<reference evidence="2" key="1">
    <citation type="submission" date="2023-03" db="EMBL/GenBank/DDBJ databases">
        <title>Actinoallomurus iriomotensis NBRC 103681.</title>
        <authorList>
            <person name="Ichikawa N."/>
            <person name="Sato H."/>
            <person name="Tonouchi N."/>
        </authorList>
    </citation>
    <scope>NUCLEOTIDE SEQUENCE</scope>
    <source>
        <strain evidence="2">NBRC 103681</strain>
    </source>
</reference>
<dbReference type="RefSeq" id="WP_285634804.1">
    <property type="nucleotide sequence ID" value="NZ_BSTJ01000017.1"/>
</dbReference>
<organism evidence="2 3">
    <name type="scientific">Actinoallomurus iriomotensis</name>
    <dbReference type="NCBI Taxonomy" id="478107"/>
    <lineage>
        <taxon>Bacteria</taxon>
        <taxon>Bacillati</taxon>
        <taxon>Actinomycetota</taxon>
        <taxon>Actinomycetes</taxon>
        <taxon>Streptosporangiales</taxon>
        <taxon>Thermomonosporaceae</taxon>
        <taxon>Actinoallomurus</taxon>
    </lineage>
</organism>
<evidence type="ECO:0000313" key="2">
    <source>
        <dbReference type="EMBL" id="GLY81008.1"/>
    </source>
</evidence>
<dbReference type="InterPro" id="IPR003812">
    <property type="entry name" value="Fido"/>
</dbReference>
<dbReference type="Proteomes" id="UP001165135">
    <property type="component" value="Unassembled WGS sequence"/>
</dbReference>
<dbReference type="PROSITE" id="PS51459">
    <property type="entry name" value="FIDO"/>
    <property type="match status" value="1"/>
</dbReference>
<dbReference type="InterPro" id="IPR036597">
    <property type="entry name" value="Fido-like_dom_sf"/>
</dbReference>
<name>A0A9W6VQE4_9ACTN</name>
<dbReference type="EMBL" id="BSTJ01000017">
    <property type="protein sequence ID" value="GLY81008.1"/>
    <property type="molecule type" value="Genomic_DNA"/>
</dbReference>
<dbReference type="AlphaFoldDB" id="A0A9W6VQE4"/>
<dbReference type="Gene3D" id="1.10.3290.10">
    <property type="entry name" value="Fido-like domain"/>
    <property type="match status" value="1"/>
</dbReference>
<proteinExistence type="predicted"/>
<feature type="domain" description="Fido" evidence="1">
    <location>
        <begin position="96"/>
        <end position="238"/>
    </location>
</feature>
<evidence type="ECO:0000259" key="1">
    <source>
        <dbReference type="PROSITE" id="PS51459"/>
    </source>
</evidence>
<sequence>MNDPFAHVAGLPGVPESVAAAREAVDRLLGHRILRRRSAEVSAESALRGARASAELEGAPASLEDVRAGLVEDPLIQGALRVSASLGSLAPTWRVAPRQALARLHVLAVSGSDSGSLGRPRASLEAADPLSLGAPPSPSQVAERLSSLSDLLTTPTEAPALVVAAVAQGELLALRPFGSADGLVARAAARLTLIDRGLDPKSLAAPEVGHVELGSAYVEAIRAYVSGTPSGVGQWVSHCAEATALGARDALAVCEAFTRR</sequence>
<protein>
    <submittedName>
        <fullName evidence="2">Oxidoreductase</fullName>
    </submittedName>
</protein>
<comment type="caution">
    <text evidence="2">The sequence shown here is derived from an EMBL/GenBank/DDBJ whole genome shotgun (WGS) entry which is preliminary data.</text>
</comment>